<dbReference type="Proteomes" id="UP001180754">
    <property type="component" value="Unassembled WGS sequence"/>
</dbReference>
<dbReference type="EMBL" id="JAVRFD010000313">
    <property type="protein sequence ID" value="MDT0550634.1"/>
    <property type="molecule type" value="Genomic_DNA"/>
</dbReference>
<sequence length="127" mass="14015">LYWAVSGYGLRATRALVALVMAMMVTCFLLVGFGIPMEDPLQEVRSDGAARMVIETPDAELTNAIRDRFSFERSEKAIKVTLDSVVFRSGGQNLTQFGSYVEMISRVVGPLLLALCLLALRSRIKRG</sequence>
<reference evidence="2" key="1">
    <citation type="submission" date="2024-05" db="EMBL/GenBank/DDBJ databases">
        <title>30 novel species of actinomycetes from the DSMZ collection.</title>
        <authorList>
            <person name="Nouioui I."/>
        </authorList>
    </citation>
    <scope>NUCLEOTIDE SEQUENCE</scope>
    <source>
        <strain evidence="2">DSM 41529</strain>
    </source>
</reference>
<feature type="non-terminal residue" evidence="2">
    <location>
        <position position="1"/>
    </location>
</feature>
<keyword evidence="1" id="KW-1133">Transmembrane helix</keyword>
<feature type="transmembrane region" description="Helical" evidence="1">
    <location>
        <begin position="12"/>
        <end position="35"/>
    </location>
</feature>
<keyword evidence="1" id="KW-0812">Transmembrane</keyword>
<evidence type="ECO:0000313" key="2">
    <source>
        <dbReference type="EMBL" id="MDT0550634.1"/>
    </source>
</evidence>
<keyword evidence="3" id="KW-1185">Reference proteome</keyword>
<protein>
    <submittedName>
        <fullName evidence="2">Pentapeptide repeat-containing protein</fullName>
    </submittedName>
</protein>
<proteinExistence type="predicted"/>
<gene>
    <name evidence="2" type="ORF">RND15_49620</name>
</gene>
<evidence type="ECO:0000313" key="3">
    <source>
        <dbReference type="Proteomes" id="UP001180754"/>
    </source>
</evidence>
<keyword evidence="1" id="KW-0472">Membrane</keyword>
<name>A0ABU2XYU8_9ACTN</name>
<accession>A0ABU2XYU8</accession>
<organism evidence="2 3">
    <name type="scientific">Streptomyces lonegramiae</name>
    <dbReference type="NCBI Taxonomy" id="3075524"/>
    <lineage>
        <taxon>Bacteria</taxon>
        <taxon>Bacillati</taxon>
        <taxon>Actinomycetota</taxon>
        <taxon>Actinomycetes</taxon>
        <taxon>Kitasatosporales</taxon>
        <taxon>Streptomycetaceae</taxon>
        <taxon>Streptomyces</taxon>
    </lineage>
</organism>
<comment type="caution">
    <text evidence="2">The sequence shown here is derived from an EMBL/GenBank/DDBJ whole genome shotgun (WGS) entry which is preliminary data.</text>
</comment>
<feature type="transmembrane region" description="Helical" evidence="1">
    <location>
        <begin position="103"/>
        <end position="120"/>
    </location>
</feature>
<evidence type="ECO:0000256" key="1">
    <source>
        <dbReference type="SAM" id="Phobius"/>
    </source>
</evidence>